<dbReference type="RefSeq" id="WP_245712066.1">
    <property type="nucleotide sequence ID" value="NZ_FNRD01000010.1"/>
</dbReference>
<name>A0A1H4EQX0_9FLAO</name>
<accession>A0A1H4EQX0</accession>
<organism evidence="1 2">
    <name type="scientific">Flavobacterium gillisiae</name>
    <dbReference type="NCBI Taxonomy" id="150146"/>
    <lineage>
        <taxon>Bacteria</taxon>
        <taxon>Pseudomonadati</taxon>
        <taxon>Bacteroidota</taxon>
        <taxon>Flavobacteriia</taxon>
        <taxon>Flavobacteriales</taxon>
        <taxon>Flavobacteriaceae</taxon>
        <taxon>Flavobacterium</taxon>
    </lineage>
</organism>
<evidence type="ECO:0000313" key="2">
    <source>
        <dbReference type="Proteomes" id="UP000198951"/>
    </source>
</evidence>
<gene>
    <name evidence="1" type="ORF">SAMN05443667_110139</name>
</gene>
<dbReference type="InterPro" id="IPR036388">
    <property type="entry name" value="WH-like_DNA-bd_sf"/>
</dbReference>
<dbReference type="AlphaFoldDB" id="A0A1H4EQX0"/>
<keyword evidence="2" id="KW-1185">Reference proteome</keyword>
<dbReference type="Gene3D" id="1.10.10.10">
    <property type="entry name" value="Winged helix-like DNA-binding domain superfamily/Winged helix DNA-binding domain"/>
    <property type="match status" value="1"/>
</dbReference>
<reference evidence="2" key="1">
    <citation type="submission" date="2016-10" db="EMBL/GenBank/DDBJ databases">
        <authorList>
            <person name="Varghese N."/>
            <person name="Submissions S."/>
        </authorList>
    </citation>
    <scope>NUCLEOTIDE SEQUENCE [LARGE SCALE GENOMIC DNA]</scope>
    <source>
        <strain evidence="2">DSM 22376</strain>
    </source>
</reference>
<dbReference type="STRING" id="150146.SAMN05443667_110139"/>
<evidence type="ECO:0008006" key="3">
    <source>
        <dbReference type="Google" id="ProtNLM"/>
    </source>
</evidence>
<protein>
    <recommendedName>
        <fullName evidence="3">Helix-turn-helix domain-containing protein</fullName>
    </recommendedName>
</protein>
<dbReference type="Proteomes" id="UP000198951">
    <property type="component" value="Unassembled WGS sequence"/>
</dbReference>
<evidence type="ECO:0000313" key="1">
    <source>
        <dbReference type="EMBL" id="SEA87473.1"/>
    </source>
</evidence>
<sequence length="202" mass="23844">MRSRINTSDLGLMSQITAIKQLEFVIKVTISKDALIRIEWSKRHNFSNLQLRINNHIRTNPNLKNMKPNKHLSEFFERVIMDHNLNPTHVSLYIVLFQFWNINRYQNPISITRDEVMRISKICSKATYHKCMRELNDKGFLKYEPSFNPYKGSMVHLIDFSEMEPPNNKKQPQKILNQKEKNKTTPLFSSPVSIRKTILTPT</sequence>
<proteinExistence type="predicted"/>
<dbReference type="EMBL" id="FNRD01000010">
    <property type="protein sequence ID" value="SEA87473.1"/>
    <property type="molecule type" value="Genomic_DNA"/>
</dbReference>